<keyword evidence="10" id="KW-1185">Reference proteome</keyword>
<dbReference type="NCBIfam" id="NF038196">
    <property type="entry name" value="ferrodoxin_EFR1"/>
    <property type="match status" value="1"/>
</dbReference>
<name>A0A1D8GEX0_9FIRM</name>
<evidence type="ECO:0000256" key="3">
    <source>
        <dbReference type="ARBA" id="ARBA00022723"/>
    </source>
</evidence>
<evidence type="ECO:0000256" key="4">
    <source>
        <dbReference type="ARBA" id="ARBA00022737"/>
    </source>
</evidence>
<dbReference type="EMBL" id="CP017269">
    <property type="protein sequence ID" value="AOT69451.1"/>
    <property type="molecule type" value="Genomic_DNA"/>
</dbReference>
<dbReference type="InterPro" id="IPR005025">
    <property type="entry name" value="FMN_Rdtase-like_dom"/>
</dbReference>
<evidence type="ECO:0000313" key="10">
    <source>
        <dbReference type="Proteomes" id="UP000095743"/>
    </source>
</evidence>
<dbReference type="SUPFAM" id="SSF54862">
    <property type="entry name" value="4Fe-4S ferredoxins"/>
    <property type="match status" value="1"/>
</dbReference>
<dbReference type="AlphaFoldDB" id="A0A1D8GEX0"/>
<evidence type="ECO:0000256" key="2">
    <source>
        <dbReference type="ARBA" id="ARBA00022485"/>
    </source>
</evidence>
<evidence type="ECO:0000256" key="1">
    <source>
        <dbReference type="ARBA" id="ARBA00022448"/>
    </source>
</evidence>
<evidence type="ECO:0000256" key="5">
    <source>
        <dbReference type="ARBA" id="ARBA00022982"/>
    </source>
</evidence>
<feature type="domain" description="4Fe-4S ferredoxin-type" evidence="8">
    <location>
        <begin position="207"/>
        <end position="236"/>
    </location>
</feature>
<organism evidence="9 10">
    <name type="scientific">Geosporobacter ferrireducens</name>
    <dbReference type="NCBI Taxonomy" id="1424294"/>
    <lineage>
        <taxon>Bacteria</taxon>
        <taxon>Bacillati</taxon>
        <taxon>Bacillota</taxon>
        <taxon>Clostridia</taxon>
        <taxon>Peptostreptococcales</taxon>
        <taxon>Thermotaleaceae</taxon>
        <taxon>Geosporobacter</taxon>
    </lineage>
</organism>
<keyword evidence="7" id="KW-0411">Iron-sulfur</keyword>
<dbReference type="STRING" id="1424294.Gferi_07625"/>
<dbReference type="Proteomes" id="UP000095743">
    <property type="component" value="Chromosome"/>
</dbReference>
<dbReference type="InterPro" id="IPR029039">
    <property type="entry name" value="Flavoprotein-like_sf"/>
</dbReference>
<dbReference type="Pfam" id="PF13237">
    <property type="entry name" value="Fer4_10"/>
    <property type="match status" value="1"/>
</dbReference>
<dbReference type="Gene3D" id="3.30.70.20">
    <property type="match status" value="1"/>
</dbReference>
<dbReference type="GO" id="GO:0046872">
    <property type="term" value="F:metal ion binding"/>
    <property type="evidence" value="ECO:0007669"/>
    <property type="project" value="UniProtKB-KW"/>
</dbReference>
<keyword evidence="1" id="KW-0813">Transport</keyword>
<dbReference type="InterPro" id="IPR047964">
    <property type="entry name" value="EFR1-like"/>
</dbReference>
<dbReference type="InterPro" id="IPR050572">
    <property type="entry name" value="Fe-S_Ferredoxin"/>
</dbReference>
<gene>
    <name evidence="9" type="ORF">Gferi_07625</name>
</gene>
<reference evidence="9 10" key="1">
    <citation type="submission" date="2016-09" db="EMBL/GenBank/DDBJ databases">
        <title>Genomic analysis reveals versatility of anaerobic energy metabolism of Geosporobacter ferrireducens IRF9 of phylum Firmicutes.</title>
        <authorList>
            <person name="Kim S.-J."/>
        </authorList>
    </citation>
    <scope>NUCLEOTIDE SEQUENCE [LARGE SCALE GENOMIC DNA]</scope>
    <source>
        <strain evidence="9 10">IRF9</strain>
    </source>
</reference>
<feature type="domain" description="4Fe-4S ferredoxin-type" evidence="8">
    <location>
        <begin position="237"/>
        <end position="267"/>
    </location>
</feature>
<evidence type="ECO:0000259" key="8">
    <source>
        <dbReference type="PROSITE" id="PS51379"/>
    </source>
</evidence>
<protein>
    <submittedName>
        <fullName evidence="9">4Fe-4S ferredoxin</fullName>
    </submittedName>
</protein>
<dbReference type="InterPro" id="IPR017900">
    <property type="entry name" value="4Fe4S_Fe_S_CS"/>
</dbReference>
<keyword evidence="3" id="KW-0479">Metal-binding</keyword>
<sequence>MKAVIVVFSPSGNTERVGKLLKTSLEQNSIGAELINIAGKEKYFLTKYTQSFLQEIVNEHDILFIGSPVYAHHLQYHVKDLIESLPRPMDGWGKIAVPFVTYGGIHSGIALDEAGKLLRKSGRKVLAGLKVSSSHHMTRAFMKEEYNKNPDEDKLISIIEDLVQLVKSVDLNSTKDYSNHLRYQSVKTYLKAKVIFKEKVWHEKRYPKVLIDYNKCIQCGKCVSVCPVCHLEQDLDSLIVKNINTQCIHCFNCIFECPQKAISPMGDLEKAKIFMENMIKKAKEHPDTCLYPTT</sequence>
<keyword evidence="5" id="KW-0249">Electron transport</keyword>
<dbReference type="Pfam" id="PF03358">
    <property type="entry name" value="FMN_red"/>
    <property type="match status" value="1"/>
</dbReference>
<dbReference type="OrthoDB" id="9813995at2"/>
<evidence type="ECO:0000313" key="9">
    <source>
        <dbReference type="EMBL" id="AOT69451.1"/>
    </source>
</evidence>
<dbReference type="GO" id="GO:0016491">
    <property type="term" value="F:oxidoreductase activity"/>
    <property type="evidence" value="ECO:0007669"/>
    <property type="project" value="InterPro"/>
</dbReference>
<dbReference type="GO" id="GO:0051539">
    <property type="term" value="F:4 iron, 4 sulfur cluster binding"/>
    <property type="evidence" value="ECO:0007669"/>
    <property type="project" value="UniProtKB-KW"/>
</dbReference>
<keyword evidence="4" id="KW-0677">Repeat</keyword>
<evidence type="ECO:0000256" key="6">
    <source>
        <dbReference type="ARBA" id="ARBA00023004"/>
    </source>
</evidence>
<dbReference type="PANTHER" id="PTHR43687:SF6">
    <property type="entry name" value="L-ASPARTATE SEMIALDEHYDE SULFURTRANSFERASE IRON-SULFUR SUBUNIT"/>
    <property type="match status" value="1"/>
</dbReference>
<dbReference type="PANTHER" id="PTHR43687">
    <property type="entry name" value="ADENYLYLSULFATE REDUCTASE, BETA SUBUNIT"/>
    <property type="match status" value="1"/>
</dbReference>
<dbReference type="SUPFAM" id="SSF52218">
    <property type="entry name" value="Flavoproteins"/>
    <property type="match status" value="1"/>
</dbReference>
<evidence type="ECO:0000256" key="7">
    <source>
        <dbReference type="ARBA" id="ARBA00023014"/>
    </source>
</evidence>
<dbReference type="KEGG" id="gfe:Gferi_07625"/>
<dbReference type="RefSeq" id="WP_069975135.1">
    <property type="nucleotide sequence ID" value="NZ_CP017269.1"/>
</dbReference>
<dbReference type="PROSITE" id="PS51379">
    <property type="entry name" value="4FE4S_FER_2"/>
    <property type="match status" value="2"/>
</dbReference>
<dbReference type="PROSITE" id="PS00198">
    <property type="entry name" value="4FE4S_FER_1"/>
    <property type="match status" value="2"/>
</dbReference>
<proteinExistence type="predicted"/>
<dbReference type="Gene3D" id="3.40.50.360">
    <property type="match status" value="1"/>
</dbReference>
<dbReference type="InterPro" id="IPR017896">
    <property type="entry name" value="4Fe4S_Fe-S-bd"/>
</dbReference>
<keyword evidence="6" id="KW-0408">Iron</keyword>
<accession>A0A1D8GEX0</accession>
<keyword evidence="2" id="KW-0004">4Fe-4S</keyword>